<dbReference type="OrthoDB" id="2573925at2759"/>
<dbReference type="AlphaFoldDB" id="A0A427YHA2"/>
<dbReference type="EMBL" id="RSCD01000010">
    <property type="protein sequence ID" value="RSH90525.1"/>
    <property type="molecule type" value="Genomic_DNA"/>
</dbReference>
<feature type="region of interest" description="Disordered" evidence="1">
    <location>
        <begin position="46"/>
        <end position="87"/>
    </location>
</feature>
<feature type="signal peptide" evidence="2">
    <location>
        <begin position="1"/>
        <end position="18"/>
    </location>
</feature>
<organism evidence="3 4">
    <name type="scientific">Saitozyma podzolica</name>
    <dbReference type="NCBI Taxonomy" id="1890683"/>
    <lineage>
        <taxon>Eukaryota</taxon>
        <taxon>Fungi</taxon>
        <taxon>Dikarya</taxon>
        <taxon>Basidiomycota</taxon>
        <taxon>Agaricomycotina</taxon>
        <taxon>Tremellomycetes</taxon>
        <taxon>Tremellales</taxon>
        <taxon>Trimorphomycetaceae</taxon>
        <taxon>Saitozyma</taxon>
    </lineage>
</organism>
<evidence type="ECO:0000313" key="3">
    <source>
        <dbReference type="EMBL" id="RSH90525.1"/>
    </source>
</evidence>
<feature type="compositionally biased region" description="Polar residues" evidence="1">
    <location>
        <begin position="57"/>
        <end position="66"/>
    </location>
</feature>
<feature type="chain" id="PRO_5019531867" evidence="2">
    <location>
        <begin position="19"/>
        <end position="156"/>
    </location>
</feature>
<sequence>MRVLNIIFSLGLVASALAAPAPISNFANSPILFAKDPLSIHKRSALPEAAPEPIARSESTSDITARSASSEDSELSDSDEDEGSCSDVCGVRKVQGARTEREALCSMEGLRATLECAQCIDSSWPDTTWEESAMAEYERIVDACADAPQLEFKQRG</sequence>
<gene>
    <name evidence="3" type="ORF">EHS25_001130</name>
</gene>
<dbReference type="Proteomes" id="UP000279259">
    <property type="component" value="Unassembled WGS sequence"/>
</dbReference>
<evidence type="ECO:0000256" key="1">
    <source>
        <dbReference type="SAM" id="MobiDB-lite"/>
    </source>
</evidence>
<comment type="caution">
    <text evidence="3">The sequence shown here is derived from an EMBL/GenBank/DDBJ whole genome shotgun (WGS) entry which is preliminary data.</text>
</comment>
<feature type="compositionally biased region" description="Acidic residues" evidence="1">
    <location>
        <begin position="71"/>
        <end position="84"/>
    </location>
</feature>
<keyword evidence="4" id="KW-1185">Reference proteome</keyword>
<evidence type="ECO:0000256" key="2">
    <source>
        <dbReference type="SAM" id="SignalP"/>
    </source>
</evidence>
<protein>
    <submittedName>
        <fullName evidence="3">Uncharacterized protein</fullName>
    </submittedName>
</protein>
<reference evidence="3 4" key="1">
    <citation type="submission" date="2018-11" db="EMBL/GenBank/DDBJ databases">
        <title>Genome sequence of Saitozyma podzolica DSM 27192.</title>
        <authorList>
            <person name="Aliyu H."/>
            <person name="Gorte O."/>
            <person name="Ochsenreither K."/>
        </authorList>
    </citation>
    <scope>NUCLEOTIDE SEQUENCE [LARGE SCALE GENOMIC DNA]</scope>
    <source>
        <strain evidence="3 4">DSM 27192</strain>
    </source>
</reference>
<evidence type="ECO:0000313" key="4">
    <source>
        <dbReference type="Proteomes" id="UP000279259"/>
    </source>
</evidence>
<accession>A0A427YHA2</accession>
<proteinExistence type="predicted"/>
<name>A0A427YHA2_9TREE</name>
<keyword evidence="2" id="KW-0732">Signal</keyword>